<keyword evidence="2" id="KW-1185">Reference proteome</keyword>
<reference evidence="1 2" key="1">
    <citation type="journal article" date="2014" name="Genome Announc.">
        <title>Draft Genome Sequence of Brevibacillus panacihumi Strain W25, a Halotolerant Hydrocarbon-Degrading Bacterium.</title>
        <authorList>
            <person name="Wang X."/>
            <person name="Jin D."/>
            <person name="Zhou L."/>
            <person name="Wu L."/>
            <person name="An W."/>
            <person name="Chen Y."/>
            <person name="Zhao L."/>
        </authorList>
    </citation>
    <scope>NUCLEOTIDE SEQUENCE [LARGE SCALE GENOMIC DNA]</scope>
    <source>
        <strain evidence="1 2">W25</strain>
    </source>
</reference>
<dbReference type="AlphaFoldDB" id="V6M7G5"/>
<proteinExistence type="predicted"/>
<name>V6M7G5_9BACL</name>
<dbReference type="Proteomes" id="UP000017973">
    <property type="component" value="Unassembled WGS sequence"/>
</dbReference>
<accession>V6M7G5</accession>
<evidence type="ECO:0000313" key="2">
    <source>
        <dbReference type="Proteomes" id="UP000017973"/>
    </source>
</evidence>
<evidence type="ECO:0000313" key="1">
    <source>
        <dbReference type="EMBL" id="EST53830.1"/>
    </source>
</evidence>
<dbReference type="HOGENOM" id="CLU_2767780_0_0_9"/>
<sequence>MVISGLERAHVFKIRQKRERNCRTNISYLQFTQNQAKIFDCTRTAQAAISGKTGGLIVHFKIQVIQRIF</sequence>
<organism evidence="1 2">
    <name type="scientific">Brevibacillus panacihumi W25</name>
    <dbReference type="NCBI Taxonomy" id="1408254"/>
    <lineage>
        <taxon>Bacteria</taxon>
        <taxon>Bacillati</taxon>
        <taxon>Bacillota</taxon>
        <taxon>Bacilli</taxon>
        <taxon>Bacillales</taxon>
        <taxon>Paenibacillaceae</taxon>
        <taxon>Brevibacillus</taxon>
    </lineage>
</organism>
<comment type="caution">
    <text evidence="1">The sequence shown here is derived from an EMBL/GenBank/DDBJ whole genome shotgun (WGS) entry which is preliminary data.</text>
</comment>
<gene>
    <name evidence="1" type="ORF">T458_17070</name>
</gene>
<dbReference type="EMBL" id="AYJU01000017">
    <property type="protein sequence ID" value="EST53830.1"/>
    <property type="molecule type" value="Genomic_DNA"/>
</dbReference>
<protein>
    <submittedName>
        <fullName evidence="1">Uncharacterized protein</fullName>
    </submittedName>
</protein>